<evidence type="ECO:0000313" key="5">
    <source>
        <dbReference type="EMBL" id="QHS86870.1"/>
    </source>
</evidence>
<sequence length="82" mass="9796">MKRCLQKKSHKNRNRKLTNPLFFSSTCKICYDYSHVTNELYSVCNCKGSLQWCHKVCLQEWIIYKSNNKDRCDICRGLYVIP</sequence>
<feature type="domain" description="RING-CH-type" evidence="4">
    <location>
        <begin position="19"/>
        <end position="82"/>
    </location>
</feature>
<evidence type="ECO:0000256" key="1">
    <source>
        <dbReference type="ARBA" id="ARBA00022723"/>
    </source>
</evidence>
<dbReference type="Pfam" id="PF12906">
    <property type="entry name" value="RINGv"/>
    <property type="match status" value="1"/>
</dbReference>
<evidence type="ECO:0000259" key="4">
    <source>
        <dbReference type="PROSITE" id="PS51292"/>
    </source>
</evidence>
<dbReference type="SUPFAM" id="SSF57850">
    <property type="entry name" value="RING/U-box"/>
    <property type="match status" value="1"/>
</dbReference>
<dbReference type="EMBL" id="MN739064">
    <property type="protein sequence ID" value="QHS86870.1"/>
    <property type="molecule type" value="Genomic_DNA"/>
</dbReference>
<dbReference type="AlphaFoldDB" id="A0A6C0B4A4"/>
<dbReference type="PROSITE" id="PS51292">
    <property type="entry name" value="ZF_RING_CH"/>
    <property type="match status" value="1"/>
</dbReference>
<proteinExistence type="predicted"/>
<organism evidence="5">
    <name type="scientific">viral metagenome</name>
    <dbReference type="NCBI Taxonomy" id="1070528"/>
    <lineage>
        <taxon>unclassified sequences</taxon>
        <taxon>metagenomes</taxon>
        <taxon>organismal metagenomes</taxon>
    </lineage>
</organism>
<protein>
    <recommendedName>
        <fullName evidence="4">RING-CH-type domain-containing protein</fullName>
    </recommendedName>
</protein>
<keyword evidence="3" id="KW-0862">Zinc</keyword>
<evidence type="ECO:0000256" key="3">
    <source>
        <dbReference type="ARBA" id="ARBA00022833"/>
    </source>
</evidence>
<accession>A0A6C0B4A4</accession>
<dbReference type="SMART" id="SM00744">
    <property type="entry name" value="RINGv"/>
    <property type="match status" value="1"/>
</dbReference>
<dbReference type="InterPro" id="IPR011016">
    <property type="entry name" value="Znf_RING-CH"/>
</dbReference>
<keyword evidence="2" id="KW-0863">Zinc-finger</keyword>
<keyword evidence="1" id="KW-0479">Metal-binding</keyword>
<dbReference type="InterPro" id="IPR013083">
    <property type="entry name" value="Znf_RING/FYVE/PHD"/>
</dbReference>
<evidence type="ECO:0000256" key="2">
    <source>
        <dbReference type="ARBA" id="ARBA00022771"/>
    </source>
</evidence>
<name>A0A6C0B4A4_9ZZZZ</name>
<dbReference type="Gene3D" id="3.30.40.10">
    <property type="entry name" value="Zinc/RING finger domain, C3HC4 (zinc finger)"/>
    <property type="match status" value="1"/>
</dbReference>
<reference evidence="5" key="1">
    <citation type="journal article" date="2020" name="Nature">
        <title>Giant virus diversity and host interactions through global metagenomics.</title>
        <authorList>
            <person name="Schulz F."/>
            <person name="Roux S."/>
            <person name="Paez-Espino D."/>
            <person name="Jungbluth S."/>
            <person name="Walsh D.A."/>
            <person name="Denef V.J."/>
            <person name="McMahon K.D."/>
            <person name="Konstantinidis K.T."/>
            <person name="Eloe-Fadrosh E.A."/>
            <person name="Kyrpides N.C."/>
            <person name="Woyke T."/>
        </authorList>
    </citation>
    <scope>NUCLEOTIDE SEQUENCE</scope>
    <source>
        <strain evidence="5">GVMAG-M-3300009422-16</strain>
    </source>
</reference>
<dbReference type="GO" id="GO:0008270">
    <property type="term" value="F:zinc ion binding"/>
    <property type="evidence" value="ECO:0007669"/>
    <property type="project" value="UniProtKB-KW"/>
</dbReference>